<name>A0ABW7UL17_9ACTN</name>
<proteinExistence type="predicted"/>
<dbReference type="InterPro" id="IPR019026">
    <property type="entry name" value="Peptidase_M64_IgA"/>
</dbReference>
<dbReference type="EMBL" id="JBIRWE010000001">
    <property type="protein sequence ID" value="MFI1963365.1"/>
    <property type="molecule type" value="Genomic_DNA"/>
</dbReference>
<protein>
    <submittedName>
        <fullName evidence="2">M64 family metallopeptidase</fullName>
    </submittedName>
</protein>
<keyword evidence="3" id="KW-1185">Reference proteome</keyword>
<dbReference type="RefSeq" id="WP_055472552.1">
    <property type="nucleotide sequence ID" value="NZ_JBIRWE010000001.1"/>
</dbReference>
<dbReference type="Proteomes" id="UP001611548">
    <property type="component" value="Unassembled WGS sequence"/>
</dbReference>
<dbReference type="Pfam" id="PF09471">
    <property type="entry name" value="Peptidase_M64"/>
    <property type="match status" value="2"/>
</dbReference>
<evidence type="ECO:0000313" key="2">
    <source>
        <dbReference type="EMBL" id="MFI1963365.1"/>
    </source>
</evidence>
<evidence type="ECO:0000256" key="1">
    <source>
        <dbReference type="SAM" id="SignalP"/>
    </source>
</evidence>
<keyword evidence="1" id="KW-0732">Signal</keyword>
<organism evidence="2 3">
    <name type="scientific">Streptomyces pathocidini</name>
    <dbReference type="NCBI Taxonomy" id="1650571"/>
    <lineage>
        <taxon>Bacteria</taxon>
        <taxon>Bacillati</taxon>
        <taxon>Actinomycetota</taxon>
        <taxon>Actinomycetes</taxon>
        <taxon>Kitasatosporales</taxon>
        <taxon>Streptomycetaceae</taxon>
        <taxon>Streptomyces</taxon>
    </lineage>
</organism>
<dbReference type="InterPro" id="IPR024079">
    <property type="entry name" value="MetalloPept_cat_dom_sf"/>
</dbReference>
<reference evidence="2 3" key="1">
    <citation type="submission" date="2024-10" db="EMBL/GenBank/DDBJ databases">
        <title>The Natural Products Discovery Center: Release of the First 8490 Sequenced Strains for Exploring Actinobacteria Biosynthetic Diversity.</title>
        <authorList>
            <person name="Kalkreuter E."/>
            <person name="Kautsar S.A."/>
            <person name="Yang D."/>
            <person name="Bader C.D."/>
            <person name="Teijaro C.N."/>
            <person name="Fluegel L."/>
            <person name="Davis C.M."/>
            <person name="Simpson J.R."/>
            <person name="Lauterbach L."/>
            <person name="Steele A.D."/>
            <person name="Gui C."/>
            <person name="Meng S."/>
            <person name="Li G."/>
            <person name="Viehrig K."/>
            <person name="Ye F."/>
            <person name="Su P."/>
            <person name="Kiefer A.F."/>
            <person name="Nichols A."/>
            <person name="Cepeda A.J."/>
            <person name="Yan W."/>
            <person name="Fan B."/>
            <person name="Jiang Y."/>
            <person name="Adhikari A."/>
            <person name="Zheng C.-J."/>
            <person name="Schuster L."/>
            <person name="Cowan T.M."/>
            <person name="Smanski M.J."/>
            <person name="Chevrette M.G."/>
            <person name="De Carvalho L.P.S."/>
            <person name="Shen B."/>
        </authorList>
    </citation>
    <scope>NUCLEOTIDE SEQUENCE [LARGE SCALE GENOMIC DNA]</scope>
    <source>
        <strain evidence="2 3">NPDC020327</strain>
    </source>
</reference>
<feature type="chain" id="PRO_5046795287" evidence="1">
    <location>
        <begin position="31"/>
        <end position="451"/>
    </location>
</feature>
<dbReference type="Gene3D" id="3.40.390.10">
    <property type="entry name" value="Collagenase (Catalytic Domain)"/>
    <property type="match status" value="1"/>
</dbReference>
<accession>A0ABW7UL17</accession>
<sequence length="451" mass="47666">MHIGRVGAAAGVTLAALLAATAIGTTTVAAAPDSGVAATPVRGSAADGPGTRHVEYFSSPTAHPRHVEIPAAAPARLAAARTESARDGEVTPVVENGPSADRLDIVVVGDGYTEAELARFRVDAKEKWQDITGVEPYTTYQDLFNVWAVDAVSAESGVSGDPSRDVVRDTALGSSFWCGDIERLLCVDTDKVDSYAAEAPEADLVLVVANTAKYGGAGYNDVSSELGYDGIATVAGGNELSGQIAVHETGHSLGRLADEYTYADYGRYTGSEPGAANSTTYTAGQLADRQAKWYRWLGEPTPDGGTIGAYEGSGYYPQGLYRPSENSIMRTLGREFSTVGREAMIAGFYRHAKPLAGVTGTQRTLTRDDRATVAVPRLTGDARPIAPRWYLDGKEIGALRGESSVFVRQLGLDRNGRTHRLTATALDPTAAVRDPALRALLKASRTWAVRG</sequence>
<evidence type="ECO:0000313" key="3">
    <source>
        <dbReference type="Proteomes" id="UP001611548"/>
    </source>
</evidence>
<feature type="signal peptide" evidence="1">
    <location>
        <begin position="1"/>
        <end position="30"/>
    </location>
</feature>
<comment type="caution">
    <text evidence="2">The sequence shown here is derived from an EMBL/GenBank/DDBJ whole genome shotgun (WGS) entry which is preliminary data.</text>
</comment>
<gene>
    <name evidence="2" type="ORF">ACH429_04360</name>
</gene>